<organism evidence="1">
    <name type="scientific">hydrothermal vent metagenome</name>
    <dbReference type="NCBI Taxonomy" id="652676"/>
    <lineage>
        <taxon>unclassified sequences</taxon>
        <taxon>metagenomes</taxon>
        <taxon>ecological metagenomes</taxon>
    </lineage>
</organism>
<evidence type="ECO:0000313" key="1">
    <source>
        <dbReference type="EMBL" id="VAW44515.1"/>
    </source>
</evidence>
<protein>
    <recommendedName>
        <fullName evidence="2">DUF3465 domain-containing protein</fullName>
    </recommendedName>
</protein>
<accession>A0A3B0VLU4</accession>
<name>A0A3B0VLU4_9ZZZZ</name>
<reference evidence="1" key="1">
    <citation type="submission" date="2018-06" db="EMBL/GenBank/DDBJ databases">
        <authorList>
            <person name="Zhirakovskaya E."/>
        </authorList>
    </citation>
    <scope>NUCLEOTIDE SEQUENCE</scope>
</reference>
<gene>
    <name evidence="1" type="ORF">MNBD_GAMMA04-725</name>
</gene>
<proteinExistence type="predicted"/>
<dbReference type="AlphaFoldDB" id="A0A3B0VLU4"/>
<dbReference type="InterPro" id="IPR021856">
    <property type="entry name" value="DUF3465"/>
</dbReference>
<dbReference type="Pfam" id="PF11948">
    <property type="entry name" value="DUF3465"/>
    <property type="match status" value="1"/>
</dbReference>
<sequence length="206" mass="23514">MKFILFIYILFPSMLMASNLSDSNKLFNFAESLYPEFFSPAGASSFEFDDYLVRYYSETNNYIGTKKNGEVYVYGDIFNGLLNVGILSDYVELDTDGDELLSELFNERASDVQVQGKGVVIVILSDDLKGSRHQRFVIRLASRQTLLIAHNIDLAPRISNLSLNDSIEFFGEYVWNDKGGIIHWTHIDPAGKHIHGWLLHNDIIYQ</sequence>
<dbReference type="EMBL" id="UOFB01000045">
    <property type="protein sequence ID" value="VAW44515.1"/>
    <property type="molecule type" value="Genomic_DNA"/>
</dbReference>
<evidence type="ECO:0008006" key="2">
    <source>
        <dbReference type="Google" id="ProtNLM"/>
    </source>
</evidence>